<dbReference type="RefSeq" id="WP_269817620.1">
    <property type="nucleotide sequence ID" value="NZ_CP114976.1"/>
</dbReference>
<dbReference type="GO" id="GO:0006105">
    <property type="term" value="P:succinate metabolic process"/>
    <property type="evidence" value="ECO:0007669"/>
    <property type="project" value="TreeGrafter"/>
</dbReference>
<evidence type="ECO:0000256" key="2">
    <source>
        <dbReference type="ARBA" id="ARBA00008571"/>
    </source>
</evidence>
<dbReference type="PANTHER" id="PTHR39585:SF1">
    <property type="entry name" value="FAD ASSEMBLY FACTOR SDHE"/>
    <property type="match status" value="1"/>
</dbReference>
<proteinExistence type="inferred from homology"/>
<dbReference type="GO" id="GO:0005737">
    <property type="term" value="C:cytoplasm"/>
    <property type="evidence" value="ECO:0007669"/>
    <property type="project" value="UniProtKB-SubCell"/>
</dbReference>
<evidence type="ECO:0000313" key="6">
    <source>
        <dbReference type="EMBL" id="WBE24677.1"/>
    </source>
</evidence>
<comment type="similarity">
    <text evidence="2">Belongs to the SdhE FAD assembly factor family.</text>
</comment>
<evidence type="ECO:0000256" key="1">
    <source>
        <dbReference type="ARBA" id="ARBA00004496"/>
    </source>
</evidence>
<dbReference type="SUPFAM" id="SSF109910">
    <property type="entry name" value="YgfY-like"/>
    <property type="match status" value="1"/>
</dbReference>
<dbReference type="Gene3D" id="1.10.150.250">
    <property type="entry name" value="Flavinator of succinate dehydrogenase"/>
    <property type="match status" value="1"/>
</dbReference>
<keyword evidence="4" id="KW-0963">Cytoplasm</keyword>
<dbReference type="InterPro" id="IPR005631">
    <property type="entry name" value="SDH"/>
</dbReference>
<evidence type="ECO:0000256" key="3">
    <source>
        <dbReference type="ARBA" id="ARBA00019418"/>
    </source>
</evidence>
<accession>A0AAE9VNQ0</accession>
<reference evidence="6 7" key="1">
    <citation type="submission" date="2022-12" db="EMBL/GenBank/DDBJ databases">
        <title>Coexistence and Characterization of a Novel Tigecycline Resistance gene tet(X) variant and blaNDM-1 in a Pseudomonas caeni Isolate of Chicken Origin.</title>
        <authorList>
            <person name="Lu X."/>
            <person name="Zhang L."/>
            <person name="Li R."/>
            <person name="Wang Z."/>
        </authorList>
    </citation>
    <scope>NUCLEOTIDE SEQUENCE [LARGE SCALE GENOMIC DNA]</scope>
    <source>
        <strain evidence="6 7">CE14</strain>
    </source>
</reference>
<keyword evidence="5" id="KW-0143">Chaperone</keyword>
<evidence type="ECO:0000256" key="5">
    <source>
        <dbReference type="ARBA" id="ARBA00023186"/>
    </source>
</evidence>
<dbReference type="KEGG" id="dce:O6P33_09910"/>
<keyword evidence="7" id="KW-1185">Reference proteome</keyword>
<dbReference type="EMBL" id="CP114976">
    <property type="protein sequence ID" value="WBE24677.1"/>
    <property type="molecule type" value="Genomic_DNA"/>
</dbReference>
<dbReference type="InterPro" id="IPR050531">
    <property type="entry name" value="SdhE_FAD_assembly_factor"/>
</dbReference>
<dbReference type="Proteomes" id="UP001212189">
    <property type="component" value="Chromosome"/>
</dbReference>
<gene>
    <name evidence="6" type="ORF">O6P33_09910</name>
</gene>
<evidence type="ECO:0000256" key="4">
    <source>
        <dbReference type="ARBA" id="ARBA00022490"/>
    </source>
</evidence>
<evidence type="ECO:0000313" key="7">
    <source>
        <dbReference type="Proteomes" id="UP001212189"/>
    </source>
</evidence>
<protein>
    <recommendedName>
        <fullName evidence="3">FAD assembly factor SdhE</fullName>
    </recommendedName>
</protein>
<sequence>MSVEIEVKRLYWHSRRGMWELDQLLVPFVEEQYLKLDAADRERYRLLLDCEDQDIFGWCMRRAEPDNADLKRIVELVLDHAKPK</sequence>
<dbReference type="AlphaFoldDB" id="A0AAE9VNQ0"/>
<dbReference type="Pfam" id="PF03937">
    <property type="entry name" value="Sdh5"/>
    <property type="match status" value="1"/>
</dbReference>
<name>A0AAE9VNQ0_9GAMM</name>
<dbReference type="PANTHER" id="PTHR39585">
    <property type="entry name" value="FAD ASSEMBLY FACTOR SDHE"/>
    <property type="match status" value="1"/>
</dbReference>
<dbReference type="InterPro" id="IPR036714">
    <property type="entry name" value="SDH_sf"/>
</dbReference>
<organism evidence="6 7">
    <name type="scientific">Denitrificimonas caeni</name>
    <dbReference type="NCBI Taxonomy" id="521720"/>
    <lineage>
        <taxon>Bacteria</taxon>
        <taxon>Pseudomonadati</taxon>
        <taxon>Pseudomonadota</taxon>
        <taxon>Gammaproteobacteria</taxon>
        <taxon>Pseudomonadales</taxon>
        <taxon>Pseudomonadaceae</taxon>
        <taxon>Denitrificimonas</taxon>
    </lineage>
</organism>
<comment type="subcellular location">
    <subcellularLocation>
        <location evidence="1">Cytoplasm</location>
    </subcellularLocation>
</comment>